<name>A0ABS8UNU3_DATST</name>
<protein>
    <submittedName>
        <fullName evidence="1">Uncharacterized protein</fullName>
    </submittedName>
</protein>
<organism evidence="1 2">
    <name type="scientific">Datura stramonium</name>
    <name type="common">Jimsonweed</name>
    <name type="synonym">Common thornapple</name>
    <dbReference type="NCBI Taxonomy" id="4076"/>
    <lineage>
        <taxon>Eukaryota</taxon>
        <taxon>Viridiplantae</taxon>
        <taxon>Streptophyta</taxon>
        <taxon>Embryophyta</taxon>
        <taxon>Tracheophyta</taxon>
        <taxon>Spermatophyta</taxon>
        <taxon>Magnoliopsida</taxon>
        <taxon>eudicotyledons</taxon>
        <taxon>Gunneridae</taxon>
        <taxon>Pentapetalae</taxon>
        <taxon>asterids</taxon>
        <taxon>lamiids</taxon>
        <taxon>Solanales</taxon>
        <taxon>Solanaceae</taxon>
        <taxon>Solanoideae</taxon>
        <taxon>Datureae</taxon>
        <taxon>Datura</taxon>
    </lineage>
</organism>
<evidence type="ECO:0000313" key="2">
    <source>
        <dbReference type="Proteomes" id="UP000823775"/>
    </source>
</evidence>
<reference evidence="1 2" key="1">
    <citation type="journal article" date="2021" name="BMC Genomics">
        <title>Datura genome reveals duplications of psychoactive alkaloid biosynthetic genes and high mutation rate following tissue culture.</title>
        <authorList>
            <person name="Rajewski A."/>
            <person name="Carter-House D."/>
            <person name="Stajich J."/>
            <person name="Litt A."/>
        </authorList>
    </citation>
    <scope>NUCLEOTIDE SEQUENCE [LARGE SCALE GENOMIC DNA]</scope>
    <source>
        <strain evidence="1">AR-01</strain>
    </source>
</reference>
<sequence length="102" mass="10955">MIPRPTKSISTELNLRIRPGSMESRLVEVPCSLGVKARIRRDYEFLIAAGSTELNSAIEGGSFLGELPTASNRIAFFDLQLVVLAAQGTTLVAKSLTGYAIS</sequence>
<accession>A0ABS8UNU3</accession>
<evidence type="ECO:0000313" key="1">
    <source>
        <dbReference type="EMBL" id="MCD9560533.1"/>
    </source>
</evidence>
<keyword evidence="2" id="KW-1185">Reference proteome</keyword>
<comment type="caution">
    <text evidence="1">The sequence shown here is derived from an EMBL/GenBank/DDBJ whole genome shotgun (WGS) entry which is preliminary data.</text>
</comment>
<proteinExistence type="predicted"/>
<dbReference type="Proteomes" id="UP000823775">
    <property type="component" value="Unassembled WGS sequence"/>
</dbReference>
<gene>
    <name evidence="1" type="ORF">HAX54_019230</name>
</gene>
<dbReference type="EMBL" id="JACEIK010002335">
    <property type="protein sequence ID" value="MCD9560533.1"/>
    <property type="molecule type" value="Genomic_DNA"/>
</dbReference>